<accession>A0A9X0D1Q7</accession>
<organism evidence="2 3">
    <name type="scientific">Desmophyllum pertusum</name>
    <dbReference type="NCBI Taxonomy" id="174260"/>
    <lineage>
        <taxon>Eukaryota</taxon>
        <taxon>Metazoa</taxon>
        <taxon>Cnidaria</taxon>
        <taxon>Anthozoa</taxon>
        <taxon>Hexacorallia</taxon>
        <taxon>Scleractinia</taxon>
        <taxon>Caryophylliina</taxon>
        <taxon>Caryophylliidae</taxon>
        <taxon>Desmophyllum</taxon>
    </lineage>
</organism>
<dbReference type="InterPro" id="IPR029168">
    <property type="entry name" value="REC114L"/>
</dbReference>
<dbReference type="PANTHER" id="PTHR34921">
    <property type="entry name" value="MEIOTIC RECOMBINATION PROTEIN REC114"/>
    <property type="match status" value="1"/>
</dbReference>
<evidence type="ECO:0000313" key="3">
    <source>
        <dbReference type="Proteomes" id="UP001163046"/>
    </source>
</evidence>
<comment type="caution">
    <text evidence="2">The sequence shown here is derived from an EMBL/GenBank/DDBJ whole genome shotgun (WGS) entry which is preliminary data.</text>
</comment>
<dbReference type="EMBL" id="MU825922">
    <property type="protein sequence ID" value="KAJ7382498.1"/>
    <property type="molecule type" value="Genomic_DNA"/>
</dbReference>
<feature type="region of interest" description="Disordered" evidence="1">
    <location>
        <begin position="91"/>
        <end position="135"/>
    </location>
</feature>
<dbReference type="PANTHER" id="PTHR34921:SF1">
    <property type="entry name" value="MEIOTIC RECOMBINATION PROTEIN REC114"/>
    <property type="match status" value="1"/>
</dbReference>
<gene>
    <name evidence="2" type="ORF">OS493_034660</name>
</gene>
<proteinExistence type="predicted"/>
<dbReference type="AlphaFoldDB" id="A0A9X0D1Q7"/>
<reference evidence="2" key="1">
    <citation type="submission" date="2023-01" db="EMBL/GenBank/DDBJ databases">
        <title>Genome assembly of the deep-sea coral Lophelia pertusa.</title>
        <authorList>
            <person name="Herrera S."/>
            <person name="Cordes E."/>
        </authorList>
    </citation>
    <scope>NUCLEOTIDE SEQUENCE</scope>
    <source>
        <strain evidence="2">USNM1676648</strain>
        <tissue evidence="2">Polyp</tissue>
    </source>
</reference>
<name>A0A9X0D1Q7_9CNID</name>
<evidence type="ECO:0000256" key="1">
    <source>
        <dbReference type="SAM" id="MobiDB-lite"/>
    </source>
</evidence>
<feature type="compositionally biased region" description="Polar residues" evidence="1">
    <location>
        <begin position="106"/>
        <end position="118"/>
    </location>
</feature>
<sequence>MQSLLRRAKQDNKLQNNRDIGRRISLLFNANKWLKAVVKGDSMLFMYKMNNDCRRFRIKFNKSSARSAMENCRQFISEISPQIPVREMPVAASAESDSQMHMEDSQFVSPDSQHVTNRGTAGSISCSSTTSASASGLTLPDLANKITSSEPGRDAAQASGHIDIPQDQLSLMIRLCLTDSNFPAFVEAVEKETDQLDIFRIKPITYQSSKCF</sequence>
<feature type="compositionally biased region" description="Low complexity" evidence="1">
    <location>
        <begin position="119"/>
        <end position="135"/>
    </location>
</feature>
<evidence type="ECO:0000313" key="2">
    <source>
        <dbReference type="EMBL" id="KAJ7382498.1"/>
    </source>
</evidence>
<dbReference type="OrthoDB" id="6479200at2759"/>
<dbReference type="Proteomes" id="UP001163046">
    <property type="component" value="Unassembled WGS sequence"/>
</dbReference>
<keyword evidence="3" id="KW-1185">Reference proteome</keyword>
<dbReference type="Pfam" id="PF15165">
    <property type="entry name" value="REC114-like"/>
    <property type="match status" value="1"/>
</dbReference>
<protein>
    <submittedName>
        <fullName evidence="2">Uncharacterized protein</fullName>
    </submittedName>
</protein>